<dbReference type="Gene3D" id="6.10.140.2220">
    <property type="match status" value="1"/>
</dbReference>
<evidence type="ECO:0000256" key="1">
    <source>
        <dbReference type="ARBA" id="ARBA00022723"/>
    </source>
</evidence>
<dbReference type="GO" id="GO:0005634">
    <property type="term" value="C:nucleus"/>
    <property type="evidence" value="ECO:0007669"/>
    <property type="project" value="TreeGrafter"/>
</dbReference>
<evidence type="ECO:0000313" key="6">
    <source>
        <dbReference type="EMBL" id="CAG11002.1"/>
    </source>
</evidence>
<dbReference type="InterPro" id="IPR007320">
    <property type="entry name" value="PDCD2_C"/>
</dbReference>
<dbReference type="PANTHER" id="PTHR12298">
    <property type="entry name" value="PCDC2 PROGRAMMED CELL DEATH PROTEIN 2 -RELATED"/>
    <property type="match status" value="1"/>
</dbReference>
<dbReference type="EMBL" id="CAAE01015026">
    <property type="protein sequence ID" value="CAG11002.1"/>
    <property type="molecule type" value="Genomic_DNA"/>
</dbReference>
<reference evidence="6" key="2">
    <citation type="submission" date="2004-02" db="EMBL/GenBank/DDBJ databases">
        <authorList>
            <consortium name="Genoscope"/>
            <consortium name="Whitehead Institute Centre for Genome Research"/>
        </authorList>
    </citation>
    <scope>NUCLEOTIDE SEQUENCE</scope>
</reference>
<proteinExistence type="predicted"/>
<name>Q4RKT0_TETNG</name>
<dbReference type="KEGG" id="tng:GSTEN00032801G001"/>
<sequence length="416" mass="47378">ASEVVLGFLEEPKQWRLLPDQFPSKVGGRPAWLGQRALPSLPELECEMCRLPMAFLLQVYAPISGQERSFHRTLFVFCCKTHECYTFMFLSVFRSQLPRRNDFYSFHPPPGGSECQSRYSCLLPNRVESPCRLDTPFKAQRGGWKRHDTNLKHTNYYNYIDYRNRMSHVEYLQINGVCLTLSEEEPIGDTAPDHSALPSGVKLCWVCGCPGNKACSRCHAVTYCGKHHQTLHWKHTHKKECSSSATFPRHLFESKRNQPVLKFDFYFFSFPAALEETDLEEMAMHETEDNKVFQRFKKKTAPEPHQVILTKITSNSGVSHACDHLFCSIQVVRYSRGGSPLWVSSQHVPSDKDIPPCTCGAARSFEFQVMPQLLNSLSVDATEGGVDWGTLAVYTCSGSCNQGDGYSPEFVWKQDF</sequence>
<keyword evidence="1" id="KW-0479">Metal-binding</keyword>
<evidence type="ECO:0000259" key="5">
    <source>
        <dbReference type="PROSITE" id="PS50865"/>
    </source>
</evidence>
<dbReference type="OrthoDB" id="443682at2759"/>
<keyword evidence="2 4" id="KW-0863">Zinc-finger</keyword>
<accession>Q4RKT0</accession>
<dbReference type="SUPFAM" id="SSF144232">
    <property type="entry name" value="HIT/MYND zinc finger-like"/>
    <property type="match status" value="1"/>
</dbReference>
<protein>
    <submittedName>
        <fullName evidence="6">(spotted green pufferfish) hypothetical protein</fullName>
    </submittedName>
</protein>
<dbReference type="PROSITE" id="PS01360">
    <property type="entry name" value="ZF_MYND_1"/>
    <property type="match status" value="1"/>
</dbReference>
<feature type="domain" description="MYND-type" evidence="5">
    <location>
        <begin position="204"/>
        <end position="241"/>
    </location>
</feature>
<evidence type="ECO:0000256" key="4">
    <source>
        <dbReference type="PROSITE-ProRule" id="PRU00134"/>
    </source>
</evidence>
<organism evidence="6">
    <name type="scientific">Tetraodon nigroviridis</name>
    <name type="common">Spotted green pufferfish</name>
    <name type="synonym">Chelonodon nigroviridis</name>
    <dbReference type="NCBI Taxonomy" id="99883"/>
    <lineage>
        <taxon>Eukaryota</taxon>
        <taxon>Metazoa</taxon>
        <taxon>Chordata</taxon>
        <taxon>Craniata</taxon>
        <taxon>Vertebrata</taxon>
        <taxon>Euteleostomi</taxon>
        <taxon>Actinopterygii</taxon>
        <taxon>Neopterygii</taxon>
        <taxon>Teleostei</taxon>
        <taxon>Neoteleostei</taxon>
        <taxon>Acanthomorphata</taxon>
        <taxon>Eupercaria</taxon>
        <taxon>Tetraodontiformes</taxon>
        <taxon>Tetradontoidea</taxon>
        <taxon>Tetraodontidae</taxon>
        <taxon>Tetraodon</taxon>
    </lineage>
</organism>
<feature type="non-terminal residue" evidence="6">
    <location>
        <position position="1"/>
    </location>
</feature>
<keyword evidence="3" id="KW-0862">Zinc</keyword>
<evidence type="ECO:0000256" key="2">
    <source>
        <dbReference type="ARBA" id="ARBA00022771"/>
    </source>
</evidence>
<reference evidence="6" key="1">
    <citation type="journal article" date="2004" name="Nature">
        <title>Genome duplication in the teleost fish Tetraodon nigroviridis reveals the early vertebrate proto-karyotype.</title>
        <authorList>
            <person name="Jaillon O."/>
            <person name="Aury J.-M."/>
            <person name="Brunet F."/>
            <person name="Petit J.-L."/>
            <person name="Stange-Thomann N."/>
            <person name="Mauceli E."/>
            <person name="Bouneau L."/>
            <person name="Fischer C."/>
            <person name="Ozouf-Costaz C."/>
            <person name="Bernot A."/>
            <person name="Nicaud S."/>
            <person name="Jaffe D."/>
            <person name="Fisher S."/>
            <person name="Lutfalla G."/>
            <person name="Dossat C."/>
            <person name="Segurens B."/>
            <person name="Dasilva C."/>
            <person name="Salanoubat M."/>
            <person name="Levy M."/>
            <person name="Boudet N."/>
            <person name="Castellano S."/>
            <person name="Anthouard V."/>
            <person name="Jubin C."/>
            <person name="Castelli V."/>
            <person name="Katinka M."/>
            <person name="Vacherie B."/>
            <person name="Biemont C."/>
            <person name="Skalli Z."/>
            <person name="Cattolico L."/>
            <person name="Poulain J."/>
            <person name="De Berardinis V."/>
            <person name="Cruaud C."/>
            <person name="Duprat S."/>
            <person name="Brottier P."/>
            <person name="Coutanceau J.-P."/>
            <person name="Gouzy J."/>
            <person name="Parra G."/>
            <person name="Lardier G."/>
            <person name="Chapple C."/>
            <person name="McKernan K.J."/>
            <person name="McEwan P."/>
            <person name="Bosak S."/>
            <person name="Kellis M."/>
            <person name="Volff J.-N."/>
            <person name="Guigo R."/>
            <person name="Zody M.C."/>
            <person name="Mesirov J."/>
            <person name="Lindblad-Toh K."/>
            <person name="Birren B."/>
            <person name="Nusbaum C."/>
            <person name="Kahn D."/>
            <person name="Robinson-Rechavi M."/>
            <person name="Laudet V."/>
            <person name="Schachter V."/>
            <person name="Quetier F."/>
            <person name="Saurin W."/>
            <person name="Scarpelli C."/>
            <person name="Wincker P."/>
            <person name="Lander E.S."/>
            <person name="Weissenbach J."/>
            <person name="Roest Crollius H."/>
        </authorList>
    </citation>
    <scope>NUCLEOTIDE SEQUENCE [LARGE SCALE GENOMIC DNA]</scope>
</reference>
<dbReference type="PROSITE" id="PS50865">
    <property type="entry name" value="ZF_MYND_2"/>
    <property type="match status" value="1"/>
</dbReference>
<comment type="caution">
    <text evidence="6">The sequence shown here is derived from an EMBL/GenBank/DDBJ whole genome shotgun (WGS) entry which is preliminary data.</text>
</comment>
<evidence type="ECO:0000256" key="3">
    <source>
        <dbReference type="ARBA" id="ARBA00022833"/>
    </source>
</evidence>
<dbReference type="GO" id="GO:0008270">
    <property type="term" value="F:zinc ion binding"/>
    <property type="evidence" value="ECO:0007669"/>
    <property type="project" value="UniProtKB-KW"/>
</dbReference>
<feature type="non-terminal residue" evidence="6">
    <location>
        <position position="416"/>
    </location>
</feature>
<dbReference type="GO" id="GO:0005737">
    <property type="term" value="C:cytoplasm"/>
    <property type="evidence" value="ECO:0007669"/>
    <property type="project" value="InterPro"/>
</dbReference>
<dbReference type="PANTHER" id="PTHR12298:SF4">
    <property type="entry name" value="PROGRAMMED CELL DEATH PROTEIN 2"/>
    <property type="match status" value="1"/>
</dbReference>
<dbReference type="AlphaFoldDB" id="Q4RKT0"/>
<dbReference type="InterPro" id="IPR002893">
    <property type="entry name" value="Znf_MYND"/>
</dbReference>
<dbReference type="Pfam" id="PF01753">
    <property type="entry name" value="zf-MYND"/>
    <property type="match status" value="1"/>
</dbReference>
<dbReference type="Pfam" id="PF04194">
    <property type="entry name" value="PDCD2_C"/>
    <property type="match status" value="1"/>
</dbReference>
<gene>
    <name evidence="6" type="ORF">GSTENG00032801001</name>
</gene>